<gene>
    <name evidence="3" type="ORF">OEG82_14120</name>
</gene>
<dbReference type="Gene3D" id="3.40.50.620">
    <property type="entry name" value="HUPs"/>
    <property type="match status" value="1"/>
</dbReference>
<dbReference type="PANTHER" id="PTHR46268">
    <property type="entry name" value="STRESS RESPONSE PROTEIN NHAX"/>
    <property type="match status" value="1"/>
</dbReference>
<dbReference type="Pfam" id="PF00582">
    <property type="entry name" value="Usp"/>
    <property type="match status" value="1"/>
</dbReference>
<comment type="similarity">
    <text evidence="1">Belongs to the universal stress protein A family.</text>
</comment>
<evidence type="ECO:0000313" key="3">
    <source>
        <dbReference type="EMBL" id="MCY0095151.1"/>
    </source>
</evidence>
<name>A0ABT3YGZ4_9HYPH</name>
<dbReference type="PANTHER" id="PTHR46268:SF6">
    <property type="entry name" value="UNIVERSAL STRESS PROTEIN UP12"/>
    <property type="match status" value="1"/>
</dbReference>
<dbReference type="InterPro" id="IPR006016">
    <property type="entry name" value="UspA"/>
</dbReference>
<dbReference type="CDD" id="cd00293">
    <property type="entry name" value="USP-like"/>
    <property type="match status" value="1"/>
</dbReference>
<accession>A0ABT3YGZ4</accession>
<dbReference type="EMBL" id="JAOVZQ010000001">
    <property type="protein sequence ID" value="MCY0095151.1"/>
    <property type="molecule type" value="Genomic_DNA"/>
</dbReference>
<feature type="domain" description="UspA" evidence="2">
    <location>
        <begin position="1"/>
        <end position="135"/>
    </location>
</feature>
<dbReference type="PRINTS" id="PR01438">
    <property type="entry name" value="UNVRSLSTRESS"/>
</dbReference>
<evidence type="ECO:0000259" key="2">
    <source>
        <dbReference type="Pfam" id="PF00582"/>
    </source>
</evidence>
<dbReference type="Proteomes" id="UP001081283">
    <property type="component" value="Unassembled WGS sequence"/>
</dbReference>
<evidence type="ECO:0000256" key="1">
    <source>
        <dbReference type="ARBA" id="ARBA00008791"/>
    </source>
</evidence>
<proteinExistence type="inferred from homology"/>
<dbReference type="SUPFAM" id="SSF52402">
    <property type="entry name" value="Adenine nucleotide alpha hydrolases-like"/>
    <property type="match status" value="1"/>
</dbReference>
<reference evidence="3" key="1">
    <citation type="submission" date="2022-10" db="EMBL/GenBank/DDBJ databases">
        <title>Hoeflea sp. J2-29, isolated from marine algae.</title>
        <authorList>
            <person name="Kristyanto S."/>
            <person name="Kim J.M."/>
            <person name="Jeon C.O."/>
        </authorList>
    </citation>
    <scope>NUCLEOTIDE SEQUENCE</scope>
    <source>
        <strain evidence="3">J2-29</strain>
    </source>
</reference>
<protein>
    <submittedName>
        <fullName evidence="3">Universal stress protein</fullName>
    </submittedName>
</protein>
<dbReference type="RefSeq" id="WP_267613047.1">
    <property type="nucleotide sequence ID" value="NZ_JAOVZQ010000001.1"/>
</dbReference>
<keyword evidence="4" id="KW-1185">Reference proteome</keyword>
<evidence type="ECO:0000313" key="4">
    <source>
        <dbReference type="Proteomes" id="UP001081283"/>
    </source>
</evidence>
<dbReference type="InterPro" id="IPR006015">
    <property type="entry name" value="Universal_stress_UspA"/>
</dbReference>
<dbReference type="InterPro" id="IPR014729">
    <property type="entry name" value="Rossmann-like_a/b/a_fold"/>
</dbReference>
<sequence length="135" mass="14662">MYKHILVAVALDDEHDPEQSLQAAEVLAAGDGRVTILHVKESVPNYVVAYLPEGHETGVMEAMHNRLNGLTARLKNAKGVLVEGHAGRTIVQWAKANAVDCIIIASHRPGLQDYLLGSTAARVVRHAQCSVHVMR</sequence>
<comment type="caution">
    <text evidence="3">The sequence shown here is derived from an EMBL/GenBank/DDBJ whole genome shotgun (WGS) entry which is preliminary data.</text>
</comment>
<organism evidence="3 4">
    <name type="scientific">Hoeflea ulvae</name>
    <dbReference type="NCBI Taxonomy" id="2983764"/>
    <lineage>
        <taxon>Bacteria</taxon>
        <taxon>Pseudomonadati</taxon>
        <taxon>Pseudomonadota</taxon>
        <taxon>Alphaproteobacteria</taxon>
        <taxon>Hyphomicrobiales</taxon>
        <taxon>Rhizobiaceae</taxon>
        <taxon>Hoeflea</taxon>
    </lineage>
</organism>